<reference evidence="2 3" key="1">
    <citation type="journal article" date="2015" name="Proc. Natl. Acad. Sci. U.S.A.">
        <title>The resurrection genome of Boea hygrometrica: A blueprint for survival of dehydration.</title>
        <authorList>
            <person name="Xiao L."/>
            <person name="Yang G."/>
            <person name="Zhang L."/>
            <person name="Yang X."/>
            <person name="Zhao S."/>
            <person name="Ji Z."/>
            <person name="Zhou Q."/>
            <person name="Hu M."/>
            <person name="Wang Y."/>
            <person name="Chen M."/>
            <person name="Xu Y."/>
            <person name="Jin H."/>
            <person name="Xiao X."/>
            <person name="Hu G."/>
            <person name="Bao F."/>
            <person name="Hu Y."/>
            <person name="Wan P."/>
            <person name="Li L."/>
            <person name="Deng X."/>
            <person name="Kuang T."/>
            <person name="Xiang C."/>
            <person name="Zhu J.K."/>
            <person name="Oliver M.J."/>
            <person name="He Y."/>
        </authorList>
    </citation>
    <scope>NUCLEOTIDE SEQUENCE [LARGE SCALE GENOMIC DNA]</scope>
    <source>
        <strain evidence="3">cv. XS01</strain>
    </source>
</reference>
<gene>
    <name evidence="2" type="ORF">F511_27983</name>
</gene>
<protein>
    <recommendedName>
        <fullName evidence="1">DUF659 domain-containing protein</fullName>
    </recommendedName>
</protein>
<dbReference type="PANTHER" id="PTHR32166">
    <property type="entry name" value="OSJNBA0013A04.12 PROTEIN"/>
    <property type="match status" value="1"/>
</dbReference>
<dbReference type="InterPro" id="IPR007021">
    <property type="entry name" value="DUF659"/>
</dbReference>
<accession>A0A2Z7CM21</accession>
<name>A0A2Z7CM21_9LAMI</name>
<dbReference type="InterPro" id="IPR012337">
    <property type="entry name" value="RNaseH-like_sf"/>
</dbReference>
<organism evidence="2 3">
    <name type="scientific">Dorcoceras hygrometricum</name>
    <dbReference type="NCBI Taxonomy" id="472368"/>
    <lineage>
        <taxon>Eukaryota</taxon>
        <taxon>Viridiplantae</taxon>
        <taxon>Streptophyta</taxon>
        <taxon>Embryophyta</taxon>
        <taxon>Tracheophyta</taxon>
        <taxon>Spermatophyta</taxon>
        <taxon>Magnoliopsida</taxon>
        <taxon>eudicotyledons</taxon>
        <taxon>Gunneridae</taxon>
        <taxon>Pentapetalae</taxon>
        <taxon>asterids</taxon>
        <taxon>lamiids</taxon>
        <taxon>Lamiales</taxon>
        <taxon>Gesneriaceae</taxon>
        <taxon>Didymocarpoideae</taxon>
        <taxon>Trichosporeae</taxon>
        <taxon>Loxocarpinae</taxon>
        <taxon>Dorcoceras</taxon>
    </lineage>
</organism>
<evidence type="ECO:0000313" key="3">
    <source>
        <dbReference type="Proteomes" id="UP000250235"/>
    </source>
</evidence>
<dbReference type="OrthoDB" id="2012664at2759"/>
<proteinExistence type="predicted"/>
<feature type="domain" description="DUF659" evidence="1">
    <location>
        <begin position="20"/>
        <end position="166"/>
    </location>
</feature>
<dbReference type="SUPFAM" id="SSF53098">
    <property type="entry name" value="Ribonuclease H-like"/>
    <property type="match status" value="1"/>
</dbReference>
<dbReference type="EMBL" id="KQ994480">
    <property type="protein sequence ID" value="KZV48150.1"/>
    <property type="molecule type" value="Genomic_DNA"/>
</dbReference>
<evidence type="ECO:0000313" key="2">
    <source>
        <dbReference type="EMBL" id="KZV48150.1"/>
    </source>
</evidence>
<dbReference type="PANTHER" id="PTHR32166:SF105">
    <property type="entry name" value="HAT DIMERIZATION DOMAIN-CONTAINING PROTEIN"/>
    <property type="match status" value="1"/>
</dbReference>
<dbReference type="Pfam" id="PF04937">
    <property type="entry name" value="DUF659"/>
    <property type="match status" value="1"/>
</dbReference>
<dbReference type="Proteomes" id="UP000250235">
    <property type="component" value="Unassembled WGS sequence"/>
</dbReference>
<sequence>MINTIASVGPGVQGPPGRQIGGIFLQEEVEDITAYLNTLKQKWPKYGCTIMCDGWSTRNKHPIINFMIYCDRSMIFHSSVDCTNKRKTSDFILSLMNKVIDEVGEENVVHVVTDSESANKAAGQKLMIERPHLFWSPCAAHCIDLMLEDIGKMTKVKRCIDKAKQITGFIYNSDKVVNLMKTYTNDRELLRPGITRFATEFISLESLVRYSQDLKRLCTSVEWQEYNNTSKRRKDAEKIASLILDSRFWKTAREICAAMEPLVKVLKLVDQDNKPTLSIIYEAMDRAKMSIKESVKDWQLYWDVIDERWYNQLHQHLHAAAYFLNPMLQYSGTCVYTDEVRRGLKAVIKRIEPDLNAQASTMNEVLY</sequence>
<evidence type="ECO:0000259" key="1">
    <source>
        <dbReference type="Pfam" id="PF04937"/>
    </source>
</evidence>
<keyword evidence="3" id="KW-1185">Reference proteome</keyword>
<dbReference type="AlphaFoldDB" id="A0A2Z7CM21"/>